<dbReference type="EMBL" id="JBEAFC010000004">
    <property type="protein sequence ID" value="KAL1560486.1"/>
    <property type="molecule type" value="Genomic_DNA"/>
</dbReference>
<dbReference type="AlphaFoldDB" id="A0ABD1HZJ9"/>
<gene>
    <name evidence="1" type="ORF">AAHA92_10690</name>
</gene>
<keyword evidence="2" id="KW-1185">Reference proteome</keyword>
<comment type="caution">
    <text evidence="1">The sequence shown here is derived from an EMBL/GenBank/DDBJ whole genome shotgun (WGS) entry which is preliminary data.</text>
</comment>
<dbReference type="Proteomes" id="UP001567538">
    <property type="component" value="Unassembled WGS sequence"/>
</dbReference>
<accession>A0ABD1HZJ9</accession>
<evidence type="ECO:0008006" key="3">
    <source>
        <dbReference type="Google" id="ProtNLM"/>
    </source>
</evidence>
<proteinExistence type="predicted"/>
<evidence type="ECO:0000313" key="2">
    <source>
        <dbReference type="Proteomes" id="UP001567538"/>
    </source>
</evidence>
<sequence>MIAFLFLHSHSPTLFSLSLRLNLGSDIGDLLSAPVPALGELGDFFRPPLRLLSPWTSTSTSSSPLRPRLTGCSCFQSDFGFNFLTILRRNRQ</sequence>
<evidence type="ECO:0000313" key="1">
    <source>
        <dbReference type="EMBL" id="KAL1560486.1"/>
    </source>
</evidence>
<reference evidence="1 2" key="1">
    <citation type="submission" date="2024-06" db="EMBL/GenBank/DDBJ databases">
        <title>A chromosome level genome sequence of Diviner's sage (Salvia divinorum).</title>
        <authorList>
            <person name="Ford S.A."/>
            <person name="Ro D.-K."/>
            <person name="Ness R.W."/>
            <person name="Phillips M.A."/>
        </authorList>
    </citation>
    <scope>NUCLEOTIDE SEQUENCE [LARGE SCALE GENOMIC DNA]</scope>
    <source>
        <strain evidence="1">SAF-2024a</strain>
        <tissue evidence="1">Leaf</tissue>
    </source>
</reference>
<name>A0ABD1HZJ9_SALDI</name>
<organism evidence="1 2">
    <name type="scientific">Salvia divinorum</name>
    <name type="common">Maria pastora</name>
    <name type="synonym">Diviner's sage</name>
    <dbReference type="NCBI Taxonomy" id="28513"/>
    <lineage>
        <taxon>Eukaryota</taxon>
        <taxon>Viridiplantae</taxon>
        <taxon>Streptophyta</taxon>
        <taxon>Embryophyta</taxon>
        <taxon>Tracheophyta</taxon>
        <taxon>Spermatophyta</taxon>
        <taxon>Magnoliopsida</taxon>
        <taxon>eudicotyledons</taxon>
        <taxon>Gunneridae</taxon>
        <taxon>Pentapetalae</taxon>
        <taxon>asterids</taxon>
        <taxon>lamiids</taxon>
        <taxon>Lamiales</taxon>
        <taxon>Lamiaceae</taxon>
        <taxon>Nepetoideae</taxon>
        <taxon>Mentheae</taxon>
        <taxon>Salviinae</taxon>
        <taxon>Salvia</taxon>
        <taxon>Salvia subgen. Calosphace</taxon>
    </lineage>
</organism>
<protein>
    <recommendedName>
        <fullName evidence="3">Secreted protein</fullName>
    </recommendedName>
</protein>